<name>A0A371CKM1_9APHY</name>
<evidence type="ECO:0000313" key="2">
    <source>
        <dbReference type="EMBL" id="RDX40842.1"/>
    </source>
</evidence>
<evidence type="ECO:0008006" key="4">
    <source>
        <dbReference type="Google" id="ProtNLM"/>
    </source>
</evidence>
<gene>
    <name evidence="2" type="ORF">OH76DRAFT_1459357</name>
</gene>
<feature type="compositionally biased region" description="Basic and acidic residues" evidence="1">
    <location>
        <begin position="93"/>
        <end position="102"/>
    </location>
</feature>
<feature type="region of interest" description="Disordered" evidence="1">
    <location>
        <begin position="93"/>
        <end position="113"/>
    </location>
</feature>
<proteinExistence type="predicted"/>
<dbReference type="AlphaFoldDB" id="A0A371CKM1"/>
<feature type="compositionally biased region" description="Low complexity" evidence="1">
    <location>
        <begin position="56"/>
        <end position="68"/>
    </location>
</feature>
<dbReference type="STRING" id="139420.A0A371CKM1"/>
<reference evidence="2 3" key="1">
    <citation type="journal article" date="2018" name="Biotechnol. Biofuels">
        <title>Integrative visual omics of the white-rot fungus Polyporus brumalis exposes the biotechnological potential of its oxidative enzymes for delignifying raw plant biomass.</title>
        <authorList>
            <person name="Miyauchi S."/>
            <person name="Rancon A."/>
            <person name="Drula E."/>
            <person name="Hage H."/>
            <person name="Chaduli D."/>
            <person name="Favel A."/>
            <person name="Grisel S."/>
            <person name="Henrissat B."/>
            <person name="Herpoel-Gimbert I."/>
            <person name="Ruiz-Duenas F.J."/>
            <person name="Chevret D."/>
            <person name="Hainaut M."/>
            <person name="Lin J."/>
            <person name="Wang M."/>
            <person name="Pangilinan J."/>
            <person name="Lipzen A."/>
            <person name="Lesage-Meessen L."/>
            <person name="Navarro D."/>
            <person name="Riley R."/>
            <person name="Grigoriev I.V."/>
            <person name="Zhou S."/>
            <person name="Raouche S."/>
            <person name="Rosso M.N."/>
        </authorList>
    </citation>
    <scope>NUCLEOTIDE SEQUENCE [LARGE SCALE GENOMIC DNA]</scope>
    <source>
        <strain evidence="2 3">BRFM 1820</strain>
    </source>
</reference>
<accession>A0A371CKM1</accession>
<keyword evidence="3" id="KW-1185">Reference proteome</keyword>
<evidence type="ECO:0000313" key="3">
    <source>
        <dbReference type="Proteomes" id="UP000256964"/>
    </source>
</evidence>
<sequence>MPKRKNAESVYECNCDQFCGGVPTPVTAAAWKKHKPYRIGRVVDALKDVVGKMLGRAVSGSGSGSQAGRAKRQRGDEEYVDFVQNATLKSCGMDKESRDRLRNPPRGVPDLSEDPTLRLALRQFIANGHSEAAYEANRRACMEEHPERELPSLKSIKKTVEELTGIKPIVTDMCENSCLAYTGPHKNLKECPICPERAPRYDIHKGKNVPRRTFDTYPLGPQAQALMRNRECAERMHHRRKVTAELKAKLALGETWDVAEDIYYSKDFMDAVDDGIINPDDMLLMFSVDGAQLYESKASDCYIYIWVLFDMSPKLRYKKRYVLPGAIIPGPRKPQDLESFLLPGLMHISALQKTGLRIWDAADERMYITHPIIIFATADCVGMPYINGLVGHSGAQGCRFWCPMRSRHKRGTGYYYPAMLRPQNATQGCDAPDYSARDPLPDTRTTARRFKRALNYVLGSANLTEYRKRRLKTGIGKPSIFSGLTISVGIPKMFAGDVMHHLALNIPDIMVKLFRGSFECKKPDKVEDWPWAVFRPLSTPQGEDDSFWIEHGEAVGDMRFYIPRSFGRAPRNIAAKLNSGFKAWEHMYHFYMVLPGLLYGVLDDELFAHYCKLVAGCRFALMLETPVALRPLAHKLLTEFVEDFERLYYQRRLDRLHFCRHSIHLLLHLVPEGIRRGPLWLFSQWVLETFIGNLTCEIGTDSCPYANLAARATRRAQEAALYAIYPELAKPEGLPKNAMELGDDYVLLAYGRDECGRLLPQGGTEAAALMSFLETQDIAVPDAWEPGVWKWSRLLLPNGQTARTAWRECQREARDVPIRRARMVKLRGDVFAEVLYFFPLNIQPGDGHIETTRVLAMVSEFTRPDPTIAEKTHGVLMVCYSQVQAPPRVVDVKDIMSVVAMMPMGPRPFEADQPDAARLCANRYYVGEKLGCDMAWIGRADNPNDDDDDDDDD</sequence>
<organism evidence="2 3">
    <name type="scientific">Lentinus brumalis</name>
    <dbReference type="NCBI Taxonomy" id="2498619"/>
    <lineage>
        <taxon>Eukaryota</taxon>
        <taxon>Fungi</taxon>
        <taxon>Dikarya</taxon>
        <taxon>Basidiomycota</taxon>
        <taxon>Agaricomycotina</taxon>
        <taxon>Agaricomycetes</taxon>
        <taxon>Polyporales</taxon>
        <taxon>Polyporaceae</taxon>
        <taxon>Lentinus</taxon>
    </lineage>
</organism>
<dbReference type="OrthoDB" id="2669721at2759"/>
<feature type="region of interest" description="Disordered" evidence="1">
    <location>
        <begin position="56"/>
        <end position="76"/>
    </location>
</feature>
<dbReference type="PANTHER" id="PTHR46579">
    <property type="entry name" value="F5/8 TYPE C DOMAIN-CONTAINING PROTEIN-RELATED"/>
    <property type="match status" value="1"/>
</dbReference>
<protein>
    <recommendedName>
        <fullName evidence="4">Transposase domain-containing protein</fullName>
    </recommendedName>
</protein>
<dbReference type="EMBL" id="KZ857534">
    <property type="protein sequence ID" value="RDX40842.1"/>
    <property type="molecule type" value="Genomic_DNA"/>
</dbReference>
<evidence type="ECO:0000256" key="1">
    <source>
        <dbReference type="SAM" id="MobiDB-lite"/>
    </source>
</evidence>
<dbReference type="Proteomes" id="UP000256964">
    <property type="component" value="Unassembled WGS sequence"/>
</dbReference>
<dbReference type="PANTHER" id="PTHR46579:SF1">
    <property type="entry name" value="F5_8 TYPE C DOMAIN-CONTAINING PROTEIN"/>
    <property type="match status" value="1"/>
</dbReference>